<dbReference type="Proteomes" id="UP000245080">
    <property type="component" value="Unassembled WGS sequence"/>
</dbReference>
<evidence type="ECO:0000313" key="1">
    <source>
        <dbReference type="EMBL" id="PWG00924.1"/>
    </source>
</evidence>
<protein>
    <submittedName>
        <fullName evidence="1">Uncharacterized protein</fullName>
    </submittedName>
</protein>
<dbReference type="RefSeq" id="WP_109249637.1">
    <property type="nucleotide sequence ID" value="NZ_QCXQ01000001.1"/>
</dbReference>
<proteinExistence type="predicted"/>
<sequence length="111" mass="12536">MDNQRTAASFKRLGNEATTLYHDLFDDIQINQHPVPVAMPTFQVRLFLAQALANQYSLAVTFLDLTGQPVTQIGILIKDYHGRYVLQTPQPGLTVLICPEQVHYVSRLLAR</sequence>
<dbReference type="OrthoDB" id="2293359at2"/>
<comment type="caution">
    <text evidence="1">The sequence shown here is derived from an EMBL/GenBank/DDBJ whole genome shotgun (WGS) entry which is preliminary data.</text>
</comment>
<name>A0A2V1N130_9LACO</name>
<evidence type="ECO:0000313" key="2">
    <source>
        <dbReference type="Proteomes" id="UP000245080"/>
    </source>
</evidence>
<organism evidence="1 2">
    <name type="scientific">Levilactobacillus bambusae</name>
    <dbReference type="NCBI Taxonomy" id="2024736"/>
    <lineage>
        <taxon>Bacteria</taxon>
        <taxon>Bacillati</taxon>
        <taxon>Bacillota</taxon>
        <taxon>Bacilli</taxon>
        <taxon>Lactobacillales</taxon>
        <taxon>Lactobacillaceae</taxon>
        <taxon>Levilactobacillus</taxon>
    </lineage>
</organism>
<dbReference type="EMBL" id="QCXQ01000001">
    <property type="protein sequence ID" value="PWG00924.1"/>
    <property type="molecule type" value="Genomic_DNA"/>
</dbReference>
<keyword evidence="2" id="KW-1185">Reference proteome</keyword>
<accession>A0A2V1N130</accession>
<reference evidence="1 2" key="1">
    <citation type="journal article" date="2018" name="Int. J. Syst. Evol. Microbiol.">
        <title>Lactobacillus bambusae sp. nov., isolated from a traditional fermented Ma-bamboo shoots of Taiwan.</title>
        <authorList>
            <person name="Wang L.-T."/>
        </authorList>
    </citation>
    <scope>NUCLEOTIDE SEQUENCE [LARGE SCALE GENOMIC DNA]</scope>
    <source>
        <strain evidence="1 2">BS-W1</strain>
    </source>
</reference>
<dbReference type="AlphaFoldDB" id="A0A2V1N130"/>
<gene>
    <name evidence="1" type="ORF">DCM90_01745</name>
</gene>